<dbReference type="Gene3D" id="1.10.10.10">
    <property type="entry name" value="Winged helix-like DNA-binding domain superfamily/Winged helix DNA-binding domain"/>
    <property type="match status" value="1"/>
</dbReference>
<name>A0A327Z0M3_9ACTN</name>
<evidence type="ECO:0000313" key="2">
    <source>
        <dbReference type="Proteomes" id="UP000249341"/>
    </source>
</evidence>
<comment type="caution">
    <text evidence="1">The sequence shown here is derived from an EMBL/GenBank/DDBJ whole genome shotgun (WGS) entry which is preliminary data.</text>
</comment>
<sequence length="92" mass="10163">MSGPAPSKIRITGSARMVAEAIRDGHTWGLAIIKQTGMHQAVVYSTLRRWREAGWVTCENETMEAAAAANRPPRRVYELTSTAIDALGWHDL</sequence>
<organism evidence="1 2">
    <name type="scientific">Actinoplanes lutulentus</name>
    <dbReference type="NCBI Taxonomy" id="1287878"/>
    <lineage>
        <taxon>Bacteria</taxon>
        <taxon>Bacillati</taxon>
        <taxon>Actinomycetota</taxon>
        <taxon>Actinomycetes</taxon>
        <taxon>Micromonosporales</taxon>
        <taxon>Micromonosporaceae</taxon>
        <taxon>Actinoplanes</taxon>
    </lineage>
</organism>
<dbReference type="RefSeq" id="WP_146617105.1">
    <property type="nucleotide sequence ID" value="NZ_JACHWI010000001.1"/>
</dbReference>
<dbReference type="OrthoDB" id="162531at2"/>
<dbReference type="Proteomes" id="UP000249341">
    <property type="component" value="Unassembled WGS sequence"/>
</dbReference>
<keyword evidence="2" id="KW-1185">Reference proteome</keyword>
<evidence type="ECO:0000313" key="1">
    <source>
        <dbReference type="EMBL" id="RAK25479.1"/>
    </source>
</evidence>
<dbReference type="SUPFAM" id="SSF46785">
    <property type="entry name" value="Winged helix' DNA-binding domain"/>
    <property type="match status" value="1"/>
</dbReference>
<dbReference type="EMBL" id="QLMJ01000033">
    <property type="protein sequence ID" value="RAK25479.1"/>
    <property type="molecule type" value="Genomic_DNA"/>
</dbReference>
<proteinExistence type="predicted"/>
<gene>
    <name evidence="1" type="ORF">B0I29_13318</name>
</gene>
<reference evidence="1 2" key="1">
    <citation type="submission" date="2018-06" db="EMBL/GenBank/DDBJ databases">
        <title>Genomic Encyclopedia of Type Strains, Phase III (KMG-III): the genomes of soil and plant-associated and newly described type strains.</title>
        <authorList>
            <person name="Whitman W."/>
        </authorList>
    </citation>
    <scope>NUCLEOTIDE SEQUENCE [LARGE SCALE GENOMIC DNA]</scope>
    <source>
        <strain evidence="1 2">CGMCC 4.7090</strain>
    </source>
</reference>
<dbReference type="AlphaFoldDB" id="A0A327Z0M3"/>
<accession>A0A327Z0M3</accession>
<dbReference type="InterPro" id="IPR036390">
    <property type="entry name" value="WH_DNA-bd_sf"/>
</dbReference>
<protein>
    <submittedName>
        <fullName evidence="1">PadR family transcriptional regulator</fullName>
    </submittedName>
</protein>
<dbReference type="InterPro" id="IPR036388">
    <property type="entry name" value="WH-like_DNA-bd_sf"/>
</dbReference>